<dbReference type="GO" id="GO:0022627">
    <property type="term" value="C:cytosolic small ribosomal subunit"/>
    <property type="evidence" value="ECO:0007669"/>
    <property type="project" value="TreeGrafter"/>
</dbReference>
<evidence type="ECO:0000256" key="3">
    <source>
        <dbReference type="ARBA" id="ARBA00023274"/>
    </source>
</evidence>
<dbReference type="Pfam" id="PF01283">
    <property type="entry name" value="Ribosomal_S26e"/>
    <property type="match status" value="1"/>
</dbReference>
<evidence type="ECO:0000256" key="2">
    <source>
        <dbReference type="ARBA" id="ARBA00022980"/>
    </source>
</evidence>
<evidence type="ECO:0000313" key="5">
    <source>
        <dbReference type="Ensembl" id="ENSSMRP00000020013.1"/>
    </source>
</evidence>
<dbReference type="PANTHER" id="PTHR12538:SF0">
    <property type="entry name" value="40S RIBOSOMAL PROTEIN S26"/>
    <property type="match status" value="1"/>
</dbReference>
<protein>
    <recommendedName>
        <fullName evidence="4">40S ribosomal protein S26</fullName>
    </recommendedName>
</protein>
<dbReference type="InterPro" id="IPR000892">
    <property type="entry name" value="Ribosomal_eS26"/>
</dbReference>
<dbReference type="AlphaFoldDB" id="A0A8D0C9Y7"/>
<keyword evidence="6" id="KW-1185">Reference proteome</keyword>
<name>A0A8D0C9Y7_SALMN</name>
<organism evidence="5 6">
    <name type="scientific">Salvator merianae</name>
    <name type="common">Argentine black and white tegu</name>
    <name type="synonym">Tupinambis merianae</name>
    <dbReference type="NCBI Taxonomy" id="96440"/>
    <lineage>
        <taxon>Eukaryota</taxon>
        <taxon>Metazoa</taxon>
        <taxon>Chordata</taxon>
        <taxon>Craniata</taxon>
        <taxon>Vertebrata</taxon>
        <taxon>Euteleostomi</taxon>
        <taxon>Lepidosauria</taxon>
        <taxon>Squamata</taxon>
        <taxon>Bifurcata</taxon>
        <taxon>Unidentata</taxon>
        <taxon>Episquamata</taxon>
        <taxon>Laterata</taxon>
        <taxon>Teiioidea</taxon>
        <taxon>Teiidae</taxon>
        <taxon>Salvator</taxon>
    </lineage>
</organism>
<dbReference type="GO" id="GO:0006412">
    <property type="term" value="P:translation"/>
    <property type="evidence" value="ECO:0007669"/>
    <property type="project" value="InterPro"/>
</dbReference>
<dbReference type="GO" id="GO:0003735">
    <property type="term" value="F:structural constituent of ribosome"/>
    <property type="evidence" value="ECO:0007669"/>
    <property type="project" value="InterPro"/>
</dbReference>
<reference evidence="5" key="2">
    <citation type="submission" date="2025-09" db="UniProtKB">
        <authorList>
            <consortium name="Ensembl"/>
        </authorList>
    </citation>
    <scope>IDENTIFICATION</scope>
</reference>
<evidence type="ECO:0000313" key="6">
    <source>
        <dbReference type="Proteomes" id="UP000694421"/>
    </source>
</evidence>
<dbReference type="Gene3D" id="3.30.1740.20">
    <property type="entry name" value="Ribosomal protein S26e"/>
    <property type="match status" value="1"/>
</dbReference>
<dbReference type="GO" id="GO:0003729">
    <property type="term" value="F:mRNA binding"/>
    <property type="evidence" value="ECO:0007669"/>
    <property type="project" value="TreeGrafter"/>
</dbReference>
<evidence type="ECO:0000256" key="4">
    <source>
        <dbReference type="RuleBase" id="RU363128"/>
    </source>
</evidence>
<dbReference type="Ensembl" id="ENSSMRT00000023473.1">
    <property type="protein sequence ID" value="ENSSMRP00000020013.1"/>
    <property type="gene ID" value="ENSSMRG00000015599.1"/>
</dbReference>
<keyword evidence="3 4" id="KW-0687">Ribonucleoprotein</keyword>
<reference evidence="5" key="1">
    <citation type="submission" date="2025-08" db="UniProtKB">
        <authorList>
            <consortium name="Ensembl"/>
        </authorList>
    </citation>
    <scope>IDENTIFICATION</scope>
</reference>
<accession>A0A8D0C9Y7</accession>
<evidence type="ECO:0000256" key="1">
    <source>
        <dbReference type="ARBA" id="ARBA00008596"/>
    </source>
</evidence>
<dbReference type="GeneTree" id="ENSGT00390000002517"/>
<dbReference type="PANTHER" id="PTHR12538">
    <property type="entry name" value="40S RIBOSOMAL PROTEIN S26"/>
    <property type="match status" value="1"/>
</dbReference>
<dbReference type="Proteomes" id="UP000694421">
    <property type="component" value="Unplaced"/>
</dbReference>
<dbReference type="InterPro" id="IPR038551">
    <property type="entry name" value="Ribosomal_eS26_sf"/>
</dbReference>
<keyword evidence="2 4" id="KW-0689">Ribosomal protein</keyword>
<sequence>MQTKRRNDAQAKKGWGYVLPIHCTFVIWKTVEAYAVEDISEASYLDSYVLPNLYVKLRYCVSCDIHNQEVRNHSHKAWKDHTVLPRLRPAGAAPRPPPKSM</sequence>
<comment type="similarity">
    <text evidence="1 4">Belongs to the eukaryotic ribosomal protein eS26 family.</text>
</comment>
<proteinExistence type="inferred from homology"/>